<dbReference type="PANTHER" id="PTHR11474">
    <property type="entry name" value="TYROSINASE FAMILY MEMBER"/>
    <property type="match status" value="1"/>
</dbReference>
<keyword evidence="2" id="KW-0186">Copper</keyword>
<dbReference type="Gene3D" id="1.10.1280.10">
    <property type="entry name" value="Di-copper center containing domain from catechol oxidase"/>
    <property type="match status" value="1"/>
</dbReference>
<dbReference type="Proteomes" id="UP001150538">
    <property type="component" value="Unassembled WGS sequence"/>
</dbReference>
<dbReference type="PANTHER" id="PTHR11474:SF126">
    <property type="entry name" value="TYROSINASE-LIKE PROTEIN TYR-1-RELATED"/>
    <property type="match status" value="1"/>
</dbReference>
<comment type="caution">
    <text evidence="4">The sequence shown here is derived from an EMBL/GenBank/DDBJ whole genome shotgun (WGS) entry which is preliminary data.</text>
</comment>
<evidence type="ECO:0000256" key="2">
    <source>
        <dbReference type="ARBA" id="ARBA00023008"/>
    </source>
</evidence>
<keyword evidence="1" id="KW-0479">Metal-binding</keyword>
<gene>
    <name evidence="4" type="ORF">H4219_003820</name>
</gene>
<evidence type="ECO:0000313" key="4">
    <source>
        <dbReference type="EMBL" id="KAJ1916374.1"/>
    </source>
</evidence>
<feature type="domain" description="Tyrosinase copper-binding" evidence="3">
    <location>
        <begin position="7"/>
        <end position="182"/>
    </location>
</feature>
<dbReference type="InterPro" id="IPR002227">
    <property type="entry name" value="Tyrosinase_Cu-bd"/>
</dbReference>
<dbReference type="Pfam" id="PF00264">
    <property type="entry name" value="Tyrosinase"/>
    <property type="match status" value="1"/>
</dbReference>
<sequence>MSNDGWFDYFANVHNNVYNNVHSNVMFNPFHRYFVLLFEQTAKGYDSRFVMPYWDAAADFADPASSVVLSDKYVGGRGDPNDDFCVKQGPQANMTVSIPNPHCLARIYNNGKKLNPWYSPEAIAHFIQISSDMSMFRNYIEDSIHGSVHLAIAGDMLYGWAAADFVFFLHHANMDRIWSIWQGIGDHQMMMDGNGPGGRPLSLDDSLTFYQNETVRSTMRLGYGKYCYRYDDEDIDGFYKPVASNKRFSRRNADTKNSALPKILSSRQAMVKRIHKALSPEEFAYYFPEWAKNYPHPNTGTNKSPTQNPSGINVNLSGFVDVDIDIDIDLDDIDDAVQKLICLPILSQPKDPNAMSHMDPGSSQKLYNKAKELAELLNGKGYSTPF</sequence>
<evidence type="ECO:0000259" key="3">
    <source>
        <dbReference type="Pfam" id="PF00264"/>
    </source>
</evidence>
<evidence type="ECO:0000313" key="5">
    <source>
        <dbReference type="Proteomes" id="UP001150538"/>
    </source>
</evidence>
<accession>A0A9W7ZZ73</accession>
<evidence type="ECO:0000256" key="1">
    <source>
        <dbReference type="ARBA" id="ARBA00022723"/>
    </source>
</evidence>
<dbReference type="PRINTS" id="PR00092">
    <property type="entry name" value="TYROSINASE"/>
</dbReference>
<protein>
    <recommendedName>
        <fullName evidence="3">Tyrosinase copper-binding domain-containing protein</fullName>
    </recommendedName>
</protein>
<dbReference type="GO" id="GO:0016491">
    <property type="term" value="F:oxidoreductase activity"/>
    <property type="evidence" value="ECO:0007669"/>
    <property type="project" value="InterPro"/>
</dbReference>
<dbReference type="InterPro" id="IPR008922">
    <property type="entry name" value="Di-copper_centre_dom_sf"/>
</dbReference>
<dbReference type="InterPro" id="IPR050316">
    <property type="entry name" value="Tyrosinase/Hemocyanin"/>
</dbReference>
<dbReference type="OrthoDB" id="6132182at2759"/>
<dbReference type="EMBL" id="JANBPU010000105">
    <property type="protein sequence ID" value="KAJ1916374.1"/>
    <property type="molecule type" value="Genomic_DNA"/>
</dbReference>
<keyword evidence="5" id="KW-1185">Reference proteome</keyword>
<name>A0A9W7ZZ73_9FUNG</name>
<dbReference type="AlphaFoldDB" id="A0A9W7ZZ73"/>
<dbReference type="GO" id="GO:0046872">
    <property type="term" value="F:metal ion binding"/>
    <property type="evidence" value="ECO:0007669"/>
    <property type="project" value="UniProtKB-KW"/>
</dbReference>
<dbReference type="SUPFAM" id="SSF48056">
    <property type="entry name" value="Di-copper centre-containing domain"/>
    <property type="match status" value="1"/>
</dbReference>
<organism evidence="4 5">
    <name type="scientific">Mycoemilia scoparia</name>
    <dbReference type="NCBI Taxonomy" id="417184"/>
    <lineage>
        <taxon>Eukaryota</taxon>
        <taxon>Fungi</taxon>
        <taxon>Fungi incertae sedis</taxon>
        <taxon>Zoopagomycota</taxon>
        <taxon>Kickxellomycotina</taxon>
        <taxon>Kickxellomycetes</taxon>
        <taxon>Kickxellales</taxon>
        <taxon>Kickxellaceae</taxon>
        <taxon>Mycoemilia</taxon>
    </lineage>
</organism>
<proteinExistence type="predicted"/>
<reference evidence="4" key="1">
    <citation type="submission" date="2022-07" db="EMBL/GenBank/DDBJ databases">
        <title>Phylogenomic reconstructions and comparative analyses of Kickxellomycotina fungi.</title>
        <authorList>
            <person name="Reynolds N.K."/>
            <person name="Stajich J.E."/>
            <person name="Barry K."/>
            <person name="Grigoriev I.V."/>
            <person name="Crous P."/>
            <person name="Smith M.E."/>
        </authorList>
    </citation>
    <scope>NUCLEOTIDE SEQUENCE</scope>
    <source>
        <strain evidence="4">NBRC 100468</strain>
    </source>
</reference>